<dbReference type="Pfam" id="PF07796">
    <property type="entry name" value="DUF1638"/>
    <property type="match status" value="1"/>
</dbReference>
<dbReference type="Proteomes" id="UP000195137">
    <property type="component" value="Unassembled WGS sequence"/>
</dbReference>
<evidence type="ECO:0000313" key="3">
    <source>
        <dbReference type="Proteomes" id="UP000195137"/>
    </source>
</evidence>
<comment type="caution">
    <text evidence="2">The sequence shown here is derived from an EMBL/GenBank/DDBJ whole genome shotgun (WGS) entry which is preliminary data.</text>
</comment>
<evidence type="ECO:0000313" key="2">
    <source>
        <dbReference type="EMBL" id="OUJ18551.1"/>
    </source>
</evidence>
<proteinExistence type="predicted"/>
<feature type="domain" description="DUF1638" evidence="1">
    <location>
        <begin position="71"/>
        <end position="235"/>
    </location>
</feature>
<dbReference type="OrthoDB" id="53190at2157"/>
<organism evidence="2 3">
    <name type="scientific">Methanonatronarchaeum thermophilum</name>
    <dbReference type="NCBI Taxonomy" id="1927129"/>
    <lineage>
        <taxon>Archaea</taxon>
        <taxon>Methanobacteriati</taxon>
        <taxon>Methanobacteriota</taxon>
        <taxon>Methanonatronarchaeia</taxon>
        <taxon>Methanonatronarchaeales</taxon>
        <taxon>Methanonatronarchaeaceae</taxon>
        <taxon>Methanonatronarchaeum</taxon>
    </lineage>
</organism>
<reference evidence="2 3" key="1">
    <citation type="submission" date="2016-12" db="EMBL/GenBank/DDBJ databases">
        <title>Discovery of methanogenic haloarchaea.</title>
        <authorList>
            <person name="Sorokin D.Y."/>
            <person name="Makarova K.S."/>
            <person name="Abbas B."/>
            <person name="Ferrer M."/>
            <person name="Golyshin P.N."/>
        </authorList>
    </citation>
    <scope>NUCLEOTIDE SEQUENCE [LARGE SCALE GENOMIC DNA]</scope>
    <source>
        <strain evidence="2">AMET1</strain>
    </source>
</reference>
<keyword evidence="3" id="KW-1185">Reference proteome</keyword>
<protein>
    <recommendedName>
        <fullName evidence="1">DUF1638 domain-containing protein</fullName>
    </recommendedName>
</protein>
<evidence type="ECO:0000259" key="1">
    <source>
        <dbReference type="Pfam" id="PF07796"/>
    </source>
</evidence>
<dbReference type="AlphaFoldDB" id="A0A1Y3GAS2"/>
<name>A0A1Y3GAS2_9EURY</name>
<dbReference type="RefSeq" id="WP_086637815.1">
    <property type="nucleotide sequence ID" value="NZ_MRZU01000004.1"/>
</dbReference>
<dbReference type="InterPro" id="IPR012437">
    <property type="entry name" value="DUF1638"/>
</dbReference>
<dbReference type="EMBL" id="MRZU01000004">
    <property type="protein sequence ID" value="OUJ18551.1"/>
    <property type="molecule type" value="Genomic_DNA"/>
</dbReference>
<gene>
    <name evidence="2" type="ORF">AMET1_1470</name>
</gene>
<sequence length="253" mass="29045">MQAPYGVVCCELLEDELAYILNRDSEIQKTYLILDESGDSIIDKLEIDYESISFSSLPTEIKDGEVIVVMMSMALHEEPENLKKEVKNWVGRLSQFVDDVFLFYGLCGNALKKIDEIDKEVEGTLDILRDSTGIVDDCICLALGGTDKYVQYIKKDPATFFLTPMWADNWRDMFIKCKLVRDLDNIELAKKVFENAGYNKVLKIDTGIIFSDGFDEKVREFSKTFELDIEKTTTNKGQELLVENYSRFKENLD</sequence>
<accession>A0A1Y3GAS2</accession>